<sequence>MLRLAVLVCALCSSHALLFSTSGGLWNNLKVTWGLNPFSSSTFVGMPRTETQAISQGFKKISSCSTTGTFRGNRYVKGNDYAVVLLYDVKGYIAGIQASIPGNQTDGFPKHRSDKIFVKDGDRYTITAYFVDPSTICTTGRSAAQFSSHGTGTNLYIQKDENPEASTMIPHQETNVKKVSEWTEGKCFLTMGKHYWHSLTKDKNMDCNKMLPVFLLYNGGELNGFGWAMNTNLGSPRYEHPTKTSIPSFMHTVPTCLLNAQHLSTMHIYFTTHVELDLC</sequence>
<evidence type="ECO:0000313" key="3">
    <source>
        <dbReference type="RefSeq" id="XP_012944492.1"/>
    </source>
</evidence>
<proteinExistence type="predicted"/>
<keyword evidence="1" id="KW-0732">Signal</keyword>
<evidence type="ECO:0000256" key="1">
    <source>
        <dbReference type="SAM" id="SignalP"/>
    </source>
</evidence>
<feature type="chain" id="PRO_5046686003" evidence="1">
    <location>
        <begin position="17"/>
        <end position="279"/>
    </location>
</feature>
<dbReference type="Proteomes" id="UP000694888">
    <property type="component" value="Unplaced"/>
</dbReference>
<protein>
    <submittedName>
        <fullName evidence="3">Uncharacterized protein LOC101862243</fullName>
    </submittedName>
</protein>
<organism evidence="2 3">
    <name type="scientific">Aplysia californica</name>
    <name type="common">California sea hare</name>
    <dbReference type="NCBI Taxonomy" id="6500"/>
    <lineage>
        <taxon>Eukaryota</taxon>
        <taxon>Metazoa</taxon>
        <taxon>Spiralia</taxon>
        <taxon>Lophotrochozoa</taxon>
        <taxon>Mollusca</taxon>
        <taxon>Gastropoda</taxon>
        <taxon>Heterobranchia</taxon>
        <taxon>Euthyneura</taxon>
        <taxon>Tectipleura</taxon>
        <taxon>Aplysiida</taxon>
        <taxon>Aplysioidea</taxon>
        <taxon>Aplysiidae</taxon>
        <taxon>Aplysia</taxon>
    </lineage>
</organism>
<dbReference type="GeneID" id="101862243"/>
<feature type="signal peptide" evidence="1">
    <location>
        <begin position="1"/>
        <end position="16"/>
    </location>
</feature>
<keyword evidence="2" id="KW-1185">Reference proteome</keyword>
<reference evidence="3" key="1">
    <citation type="submission" date="2025-08" db="UniProtKB">
        <authorList>
            <consortium name="RefSeq"/>
        </authorList>
    </citation>
    <scope>IDENTIFICATION</scope>
</reference>
<dbReference type="RefSeq" id="XP_012944492.1">
    <property type="nucleotide sequence ID" value="XM_013089038.2"/>
</dbReference>
<name>A0ABM1ABF9_APLCA</name>
<gene>
    <name evidence="3" type="primary">LOC101862243</name>
</gene>
<evidence type="ECO:0000313" key="2">
    <source>
        <dbReference type="Proteomes" id="UP000694888"/>
    </source>
</evidence>
<accession>A0ABM1ABF9</accession>